<dbReference type="Proteomes" id="UP000237655">
    <property type="component" value="Plasmid p3"/>
</dbReference>
<dbReference type="KEGG" id="thas:C6Y53_20380"/>
<keyword evidence="1" id="KW-0614">Plasmid</keyword>
<gene>
    <name evidence="1" type="ORF">C6Y53_20380</name>
</gene>
<dbReference type="AlphaFoldDB" id="A0A5C2H291"/>
<dbReference type="GO" id="GO:0016740">
    <property type="term" value="F:transferase activity"/>
    <property type="evidence" value="ECO:0007669"/>
    <property type="project" value="UniProtKB-KW"/>
</dbReference>
<organism evidence="1 2">
    <name type="scientific">Pukyongiella litopenaei</name>
    <dbReference type="NCBI Taxonomy" id="2605946"/>
    <lineage>
        <taxon>Bacteria</taxon>
        <taxon>Pseudomonadati</taxon>
        <taxon>Pseudomonadota</taxon>
        <taxon>Alphaproteobacteria</taxon>
        <taxon>Rhodobacterales</taxon>
        <taxon>Paracoccaceae</taxon>
        <taxon>Pukyongiella</taxon>
    </lineage>
</organism>
<protein>
    <submittedName>
        <fullName evidence="1">Nucleotidyl transferase AbiEii/AbiGii toxin family protein</fullName>
    </submittedName>
</protein>
<dbReference type="Gene3D" id="3.10.450.620">
    <property type="entry name" value="JHP933, nucleotidyltransferase-like core domain"/>
    <property type="match status" value="1"/>
</dbReference>
<evidence type="ECO:0000313" key="1">
    <source>
        <dbReference type="EMBL" id="QEP30568.1"/>
    </source>
</evidence>
<geneLocation type="plasmid" evidence="1 2">
    <name>p3</name>
</geneLocation>
<keyword evidence="1" id="KW-0808">Transferase</keyword>
<name>A0A5C2H291_9RHOB</name>
<dbReference type="RefSeq" id="WP_149615739.1">
    <property type="nucleotide sequence ID" value="NZ_CP043621.1"/>
</dbReference>
<accession>A0A5C2H291</accession>
<dbReference type="EMBL" id="CP043621">
    <property type="protein sequence ID" value="QEP30568.1"/>
    <property type="molecule type" value="Genomic_DNA"/>
</dbReference>
<dbReference type="Pfam" id="PF08843">
    <property type="entry name" value="AbiEii"/>
    <property type="match status" value="1"/>
</dbReference>
<keyword evidence="2" id="KW-1185">Reference proteome</keyword>
<proteinExistence type="predicted"/>
<dbReference type="InterPro" id="IPR014942">
    <property type="entry name" value="AbiEii"/>
</dbReference>
<sequence length="287" mass="32894">MIPSQNIVAWGAIAPWAEQRQIEQDLIISRALVDIFSDEMLRKELRFRGGTALNKLHFPKPLRYSEDIDLVRTTNGPIGPILDQLRVVLEPWLGQAKFDQSPVAPKFLFRVEAEDGSGVLIRLKLEINTREIDAFDGALELPFEIENPWFAARTAIPTFTREEMLATKFRALLQRDKGRDLYDLAHGLEVFEGIDLNRLVEMFLGYLALSEQKISRAQAQQRMFAKMANPRLLLDMRPLLPAAEAESLTEKSTFGAIQRIFADLVDQLPGDPWARTEEMKERFEIDW</sequence>
<reference evidence="1 2" key="1">
    <citation type="submission" date="2019-09" db="EMBL/GenBank/DDBJ databases">
        <title>Novel bacterium SH-1.</title>
        <authorList>
            <person name="Kim Y.-S."/>
            <person name="Kim K.-H."/>
        </authorList>
    </citation>
    <scope>NUCLEOTIDE SEQUENCE [LARGE SCALE GENOMIC DNA]</scope>
    <source>
        <strain evidence="1 2">SH-1</strain>
        <plasmid evidence="1 2">p3</plasmid>
    </source>
</reference>
<evidence type="ECO:0000313" key="2">
    <source>
        <dbReference type="Proteomes" id="UP000237655"/>
    </source>
</evidence>